<reference evidence="3 4" key="1">
    <citation type="submission" date="2016-02" db="EMBL/GenBank/DDBJ databases">
        <title>Complete genome sequence and transcriptome regulation of the pentose utilising yeast Sugiyamaella lignohabitans.</title>
        <authorList>
            <person name="Bellasio M."/>
            <person name="Peymann A."/>
            <person name="Valli M."/>
            <person name="Sipitzky M."/>
            <person name="Graf A."/>
            <person name="Sauer M."/>
            <person name="Marx H."/>
            <person name="Mattanovich D."/>
        </authorList>
    </citation>
    <scope>NUCLEOTIDE SEQUENCE [LARGE SCALE GENOMIC DNA]</scope>
    <source>
        <strain evidence="3 4">CBS 10342</strain>
    </source>
</reference>
<dbReference type="AlphaFoldDB" id="A0A167D807"/>
<dbReference type="SMART" id="SM01373">
    <property type="entry name" value="MAGE"/>
    <property type="match status" value="1"/>
</dbReference>
<evidence type="ECO:0000313" key="3">
    <source>
        <dbReference type="EMBL" id="ANB12592.1"/>
    </source>
</evidence>
<keyword evidence="4" id="KW-1185">Reference proteome</keyword>
<dbReference type="PANTHER" id="PTHR11736">
    <property type="entry name" value="MELANOMA-ASSOCIATED ANTIGEN MAGE ANTIGEN"/>
    <property type="match status" value="1"/>
</dbReference>
<feature type="region of interest" description="Disordered" evidence="1">
    <location>
        <begin position="126"/>
        <end position="155"/>
    </location>
</feature>
<evidence type="ECO:0000256" key="1">
    <source>
        <dbReference type="SAM" id="MobiDB-lite"/>
    </source>
</evidence>
<dbReference type="GO" id="GO:0005634">
    <property type="term" value="C:nucleus"/>
    <property type="evidence" value="ECO:0007669"/>
    <property type="project" value="TreeGrafter"/>
</dbReference>
<dbReference type="Pfam" id="PF01454">
    <property type="entry name" value="MAGE"/>
    <property type="match status" value="1"/>
</dbReference>
<dbReference type="KEGG" id="slb:AWJ20_849"/>
<dbReference type="GO" id="GO:0006281">
    <property type="term" value="P:DNA repair"/>
    <property type="evidence" value="ECO:0007669"/>
    <property type="project" value="TreeGrafter"/>
</dbReference>
<dbReference type="PANTHER" id="PTHR11736:SF14">
    <property type="entry name" value="NSE3 HOMOLOG, SMC5-SMC6 COMPLEX COMPONENT"/>
    <property type="match status" value="1"/>
</dbReference>
<evidence type="ECO:0000313" key="4">
    <source>
        <dbReference type="Proteomes" id="UP000189580"/>
    </source>
</evidence>
<organism evidence="3 4">
    <name type="scientific">Sugiyamaella lignohabitans</name>
    <dbReference type="NCBI Taxonomy" id="796027"/>
    <lineage>
        <taxon>Eukaryota</taxon>
        <taxon>Fungi</taxon>
        <taxon>Dikarya</taxon>
        <taxon>Ascomycota</taxon>
        <taxon>Saccharomycotina</taxon>
        <taxon>Dipodascomycetes</taxon>
        <taxon>Dipodascales</taxon>
        <taxon>Trichomonascaceae</taxon>
        <taxon>Sugiyamaella</taxon>
    </lineage>
</organism>
<dbReference type="Gene3D" id="1.10.10.1200">
    <property type="entry name" value="MAGE homology domain, winged helix WH1 motif"/>
    <property type="match status" value="1"/>
</dbReference>
<protein>
    <recommendedName>
        <fullName evidence="2">MAGE domain-containing protein</fullName>
    </recommendedName>
</protein>
<feature type="region of interest" description="Disordered" evidence="1">
    <location>
        <begin position="1"/>
        <end position="39"/>
    </location>
</feature>
<feature type="compositionally biased region" description="Basic and acidic residues" evidence="1">
    <location>
        <begin position="1"/>
        <end position="20"/>
    </location>
</feature>
<dbReference type="EMBL" id="CP014501">
    <property type="protein sequence ID" value="ANB12592.1"/>
    <property type="molecule type" value="Genomic_DNA"/>
</dbReference>
<dbReference type="InterPro" id="IPR037445">
    <property type="entry name" value="MAGE"/>
</dbReference>
<dbReference type="InterPro" id="IPR041898">
    <property type="entry name" value="MAGE_WH1"/>
</dbReference>
<accession>A0A167D807</accession>
<dbReference type="OrthoDB" id="205198at2759"/>
<gene>
    <name evidence="3" type="ORF">AWJ20_849</name>
</gene>
<proteinExistence type="predicted"/>
<evidence type="ECO:0000259" key="2">
    <source>
        <dbReference type="SMART" id="SM01373"/>
    </source>
</evidence>
<dbReference type="GeneID" id="30037926"/>
<dbReference type="InterPro" id="IPR002190">
    <property type="entry name" value="MHD_dom"/>
</dbReference>
<sequence>MPKSKRREDDSNDDRDRDYNHTTTVSPSPEPMKPSDTDSGIDAAELDRMANQLVRMALFGELTRTTIKKANIYKTIISDSIAANMKLKTYRNVFVMAQKKLRSIFGMELIPLPPKEFPEDLSINTTHLATTRSNRSKRPKRQKTESGEGQDEDDVGDVYMLRNTLPLEYRQVVAENRSVDEQEFYGQAFIICSIILLHPKGYMERSDLSRYLIPLGIDLPMFDTLISKLTSHSYVVQQSNNDPGRAIQKRRQYYSLGPRAKVEFGDNQGFKEICSKILGETFNPKISTQIDSRLKAVKMLHSPVASNQISDVGVGIDNLEDVEVGSGDD</sequence>
<name>A0A167D807_9ASCO</name>
<dbReference type="Proteomes" id="UP000189580">
    <property type="component" value="Chromosome a"/>
</dbReference>
<dbReference type="RefSeq" id="XP_018735069.1">
    <property type="nucleotide sequence ID" value="XM_018882818.1"/>
</dbReference>
<feature type="domain" description="MAGE" evidence="2">
    <location>
        <begin position="53"/>
        <end position="269"/>
    </location>
</feature>